<keyword evidence="1" id="KW-0812">Transmembrane</keyword>
<dbReference type="Proteomes" id="UP000187550">
    <property type="component" value="Unassembled WGS sequence"/>
</dbReference>
<protein>
    <submittedName>
        <fullName evidence="2">Uncharacterized protein</fullName>
    </submittedName>
</protein>
<proteinExistence type="predicted"/>
<evidence type="ECO:0000313" key="3">
    <source>
        <dbReference type="Proteomes" id="UP000187550"/>
    </source>
</evidence>
<dbReference type="OrthoDB" id="2966528at2"/>
<sequence length="263" mass="29283">MLFVMISILVFSAPFIWTLVTAIDYKKGKRDQIAWKLPGILLILLTLGSLLIQIYLFNKYGFPIFQTTLETIISLAIPLIVAGVVLLANLLTTFTVGRQMEKSVHDPKTVNYIALGFAAALLANSLVAAPTGKKIAFAASIDQAMANTENADAEEFSVVLVSSERGCLRYNASCRSAPYSNQFFVKNHSGETKEVQVKIRALSGSNKEMKVIDSRIMTLKPNELRLLETEETSSDSSVWNQYSFETDHRTVSHQHMVRFRDPS</sequence>
<dbReference type="EMBL" id="FTPL01000002">
    <property type="protein sequence ID" value="SIT83790.1"/>
    <property type="molecule type" value="Genomic_DNA"/>
</dbReference>
<dbReference type="AlphaFoldDB" id="A0A1U7PQG6"/>
<keyword evidence="3" id="KW-1185">Reference proteome</keyword>
<accession>A0A1U7PQG6</accession>
<reference evidence="3" key="1">
    <citation type="submission" date="2017-01" db="EMBL/GenBank/DDBJ databases">
        <authorList>
            <person name="Varghese N."/>
            <person name="Submissions S."/>
        </authorList>
    </citation>
    <scope>NUCLEOTIDE SEQUENCE [LARGE SCALE GENOMIC DNA]</scope>
    <source>
        <strain evidence="3">MNA4</strain>
    </source>
</reference>
<keyword evidence="1" id="KW-0472">Membrane</keyword>
<dbReference type="RefSeq" id="WP_076757971.1">
    <property type="nucleotide sequence ID" value="NZ_FTPL01000002.1"/>
</dbReference>
<feature type="transmembrane region" description="Helical" evidence="1">
    <location>
        <begin position="37"/>
        <end position="57"/>
    </location>
</feature>
<name>A0A1U7PQG6_9BACI</name>
<feature type="transmembrane region" description="Helical" evidence="1">
    <location>
        <begin position="109"/>
        <end position="129"/>
    </location>
</feature>
<organism evidence="2 3">
    <name type="scientific">Edaphobacillus lindanitolerans</name>
    <dbReference type="NCBI Taxonomy" id="550447"/>
    <lineage>
        <taxon>Bacteria</taxon>
        <taxon>Bacillati</taxon>
        <taxon>Bacillota</taxon>
        <taxon>Bacilli</taxon>
        <taxon>Bacillales</taxon>
        <taxon>Bacillaceae</taxon>
        <taxon>Edaphobacillus</taxon>
    </lineage>
</organism>
<gene>
    <name evidence="2" type="ORF">SAMN05428946_1653</name>
</gene>
<evidence type="ECO:0000313" key="2">
    <source>
        <dbReference type="EMBL" id="SIT83790.1"/>
    </source>
</evidence>
<feature type="transmembrane region" description="Helical" evidence="1">
    <location>
        <begin position="72"/>
        <end position="97"/>
    </location>
</feature>
<keyword evidence="1" id="KW-1133">Transmembrane helix</keyword>
<feature type="transmembrane region" description="Helical" evidence="1">
    <location>
        <begin position="6"/>
        <end position="25"/>
    </location>
</feature>
<evidence type="ECO:0000256" key="1">
    <source>
        <dbReference type="SAM" id="Phobius"/>
    </source>
</evidence>